<proteinExistence type="predicted"/>
<sequence length="42" mass="4706">MPSLRVGIYAISLYIVIIALGMGYAYRFDGTLYGTSEMITHF</sequence>
<keyword evidence="1" id="KW-0472">Membrane</keyword>
<protein>
    <submittedName>
        <fullName evidence="2">Uncharacterized protein</fullName>
    </submittedName>
</protein>
<name>A0A2T6K846_9RHOB</name>
<organism evidence="2 3">
    <name type="scientific">Yoonia sediminilitoris</name>
    <dbReference type="NCBI Taxonomy" id="1286148"/>
    <lineage>
        <taxon>Bacteria</taxon>
        <taxon>Pseudomonadati</taxon>
        <taxon>Pseudomonadota</taxon>
        <taxon>Alphaproteobacteria</taxon>
        <taxon>Rhodobacterales</taxon>
        <taxon>Paracoccaceae</taxon>
        <taxon>Yoonia</taxon>
    </lineage>
</organism>
<dbReference type="EMBL" id="QBUD01000016">
    <property type="protein sequence ID" value="PUB10868.1"/>
    <property type="molecule type" value="Genomic_DNA"/>
</dbReference>
<evidence type="ECO:0000313" key="3">
    <source>
        <dbReference type="Proteomes" id="UP000244523"/>
    </source>
</evidence>
<evidence type="ECO:0000256" key="1">
    <source>
        <dbReference type="SAM" id="Phobius"/>
    </source>
</evidence>
<keyword evidence="1" id="KW-1133">Transmembrane helix</keyword>
<accession>A0A2T6K846</accession>
<dbReference type="RefSeq" id="WP_258793345.1">
    <property type="nucleotide sequence ID" value="NZ_QBUD01000016.1"/>
</dbReference>
<comment type="caution">
    <text evidence="2">The sequence shown here is derived from an EMBL/GenBank/DDBJ whole genome shotgun (WGS) entry which is preliminary data.</text>
</comment>
<keyword evidence="1" id="KW-0812">Transmembrane</keyword>
<feature type="transmembrane region" description="Helical" evidence="1">
    <location>
        <begin position="6"/>
        <end position="26"/>
    </location>
</feature>
<reference evidence="2 3" key="1">
    <citation type="submission" date="2018-04" db="EMBL/GenBank/DDBJ databases">
        <title>Genomic Encyclopedia of Archaeal and Bacterial Type Strains, Phase II (KMG-II): from individual species to whole genera.</title>
        <authorList>
            <person name="Goeker M."/>
        </authorList>
    </citation>
    <scope>NUCLEOTIDE SEQUENCE [LARGE SCALE GENOMIC DNA]</scope>
    <source>
        <strain evidence="2 3">DSM 29955</strain>
    </source>
</reference>
<evidence type="ECO:0000313" key="2">
    <source>
        <dbReference type="EMBL" id="PUB10868.1"/>
    </source>
</evidence>
<keyword evidence="3" id="KW-1185">Reference proteome</keyword>
<dbReference type="AlphaFoldDB" id="A0A2T6K846"/>
<dbReference type="Proteomes" id="UP000244523">
    <property type="component" value="Unassembled WGS sequence"/>
</dbReference>
<gene>
    <name evidence="2" type="ORF">C8N45_11640</name>
</gene>